<sequence>MFFEDLPIEYYGVDNNSKYNSPIVTEKIIHFPDNIHPKNILKVYSDLDVIFNTQSNTLENMYYCICNIKFNIEYIDNNKDDTISIFNDYLYCPLYFPITNNFSLNNFNPKISNLHLKLLNTSDIYVYISISPY</sequence>
<organism evidence="1 2">
    <name type="scientific">Clostridium weizhouense</name>
    <dbReference type="NCBI Taxonomy" id="2859781"/>
    <lineage>
        <taxon>Bacteria</taxon>
        <taxon>Bacillati</taxon>
        <taxon>Bacillota</taxon>
        <taxon>Clostridia</taxon>
        <taxon>Eubacteriales</taxon>
        <taxon>Clostridiaceae</taxon>
        <taxon>Clostridium</taxon>
    </lineage>
</organism>
<evidence type="ECO:0000313" key="1">
    <source>
        <dbReference type="EMBL" id="MBW6409260.1"/>
    </source>
</evidence>
<keyword evidence="2" id="KW-1185">Reference proteome</keyword>
<dbReference type="Proteomes" id="UP001519921">
    <property type="component" value="Unassembled WGS sequence"/>
</dbReference>
<proteinExistence type="predicted"/>
<dbReference type="EMBL" id="JAHXPT010000002">
    <property type="protein sequence ID" value="MBW6409260.1"/>
    <property type="molecule type" value="Genomic_DNA"/>
</dbReference>
<reference evidence="1 2" key="1">
    <citation type="submission" date="2021-07" db="EMBL/GenBank/DDBJ databases">
        <title>Clostridium weizhouense sp. nov., an anaerobic bacterium isolated from activated sludge of Petroleum wastewater.</title>
        <authorList>
            <person name="Li Q."/>
        </authorList>
    </citation>
    <scope>NUCLEOTIDE SEQUENCE [LARGE SCALE GENOMIC DNA]</scope>
    <source>
        <strain evidence="1 2">YB-6</strain>
    </source>
</reference>
<evidence type="ECO:0000313" key="2">
    <source>
        <dbReference type="Proteomes" id="UP001519921"/>
    </source>
</evidence>
<name>A0ABS7AP51_9CLOT</name>
<gene>
    <name evidence="1" type="ORF">KYD98_04085</name>
</gene>
<protein>
    <submittedName>
        <fullName evidence="1">Uncharacterized protein</fullName>
    </submittedName>
</protein>
<comment type="caution">
    <text evidence="1">The sequence shown here is derived from an EMBL/GenBank/DDBJ whole genome shotgun (WGS) entry which is preliminary data.</text>
</comment>
<dbReference type="RefSeq" id="WP_219778308.1">
    <property type="nucleotide sequence ID" value="NZ_JAHXPT010000002.1"/>
</dbReference>
<accession>A0ABS7AP51</accession>